<sequence length="64" mass="7538">MRVFHVERHAGRQRFRQHGVKKRCPLFEAKESWGSWVFHVERPLRIHVHACVTCANARSVVAMT</sequence>
<protein>
    <submittedName>
        <fullName evidence="1">Uncharacterized protein</fullName>
    </submittedName>
</protein>
<reference evidence="2" key="1">
    <citation type="submission" date="2018-09" db="EMBL/GenBank/DDBJ databases">
        <authorList>
            <person name="Livingstone P.G."/>
            <person name="Whitworth D.E."/>
        </authorList>
    </citation>
    <scope>NUCLEOTIDE SEQUENCE [LARGE SCALE GENOMIC DNA]</scope>
    <source>
        <strain evidence="2">AB047A</strain>
    </source>
</reference>
<name>A0A3A8R181_9BACT</name>
<evidence type="ECO:0000313" key="1">
    <source>
        <dbReference type="EMBL" id="RKH69044.1"/>
    </source>
</evidence>
<dbReference type="AlphaFoldDB" id="A0A3A8R181"/>
<keyword evidence="2" id="KW-1185">Reference proteome</keyword>
<accession>A0A3A8R181</accession>
<evidence type="ECO:0000313" key="2">
    <source>
        <dbReference type="Proteomes" id="UP000282656"/>
    </source>
</evidence>
<comment type="caution">
    <text evidence="1">The sequence shown here is derived from an EMBL/GenBank/DDBJ whole genome shotgun (WGS) entry which is preliminary data.</text>
</comment>
<organism evidence="1 2">
    <name type="scientific">Corallococcus interemptor</name>
    <dbReference type="NCBI Taxonomy" id="2316720"/>
    <lineage>
        <taxon>Bacteria</taxon>
        <taxon>Pseudomonadati</taxon>
        <taxon>Myxococcota</taxon>
        <taxon>Myxococcia</taxon>
        <taxon>Myxococcales</taxon>
        <taxon>Cystobacterineae</taxon>
        <taxon>Myxococcaceae</taxon>
        <taxon>Corallococcus</taxon>
    </lineage>
</organism>
<dbReference type="Proteomes" id="UP000282656">
    <property type="component" value="Unassembled WGS sequence"/>
</dbReference>
<proteinExistence type="predicted"/>
<dbReference type="EMBL" id="RAWM01000036">
    <property type="protein sequence ID" value="RKH69044.1"/>
    <property type="molecule type" value="Genomic_DNA"/>
</dbReference>
<gene>
    <name evidence="1" type="ORF">D7X96_15800</name>
</gene>